<name>A0ABD0Q6K7_CIRMR</name>
<dbReference type="AlphaFoldDB" id="A0ABD0Q6K7"/>
<feature type="non-terminal residue" evidence="2">
    <location>
        <position position="77"/>
    </location>
</feature>
<evidence type="ECO:0000313" key="3">
    <source>
        <dbReference type="Proteomes" id="UP001529510"/>
    </source>
</evidence>
<accession>A0ABD0Q6K7</accession>
<keyword evidence="3" id="KW-1185">Reference proteome</keyword>
<gene>
    <name evidence="2" type="ORF">M9458_021280</name>
</gene>
<evidence type="ECO:0000313" key="2">
    <source>
        <dbReference type="EMBL" id="KAL0181905.1"/>
    </source>
</evidence>
<dbReference type="EMBL" id="JAMKFB020000010">
    <property type="protein sequence ID" value="KAL0181905.1"/>
    <property type="molecule type" value="Genomic_DNA"/>
</dbReference>
<reference evidence="2 3" key="1">
    <citation type="submission" date="2024-05" db="EMBL/GenBank/DDBJ databases">
        <title>Genome sequencing and assembly of Indian major carp, Cirrhinus mrigala (Hamilton, 1822).</title>
        <authorList>
            <person name="Mohindra V."/>
            <person name="Chowdhury L.M."/>
            <person name="Lal K."/>
            <person name="Jena J.K."/>
        </authorList>
    </citation>
    <scope>NUCLEOTIDE SEQUENCE [LARGE SCALE GENOMIC DNA]</scope>
    <source>
        <strain evidence="2">CM1030</strain>
        <tissue evidence="2">Blood</tissue>
    </source>
</reference>
<comment type="caution">
    <text evidence="2">The sequence shown here is derived from an EMBL/GenBank/DDBJ whole genome shotgun (WGS) entry which is preliminary data.</text>
</comment>
<protein>
    <submittedName>
        <fullName evidence="2">Uncharacterized protein</fullName>
    </submittedName>
</protein>
<dbReference type="Proteomes" id="UP001529510">
    <property type="component" value="Unassembled WGS sequence"/>
</dbReference>
<proteinExistence type="predicted"/>
<evidence type="ECO:0000256" key="1">
    <source>
        <dbReference type="SAM" id="MobiDB-lite"/>
    </source>
</evidence>
<feature type="compositionally biased region" description="Low complexity" evidence="1">
    <location>
        <begin position="28"/>
        <end position="50"/>
    </location>
</feature>
<sequence length="77" mass="8335">MSLLPDRQRYHSAHHPAPPVSRPAGRHPALPRASALRPAALQRAAEASRLPAQLVDPPQPRDVRLLKAASGLCLKLL</sequence>
<organism evidence="2 3">
    <name type="scientific">Cirrhinus mrigala</name>
    <name type="common">Mrigala</name>
    <dbReference type="NCBI Taxonomy" id="683832"/>
    <lineage>
        <taxon>Eukaryota</taxon>
        <taxon>Metazoa</taxon>
        <taxon>Chordata</taxon>
        <taxon>Craniata</taxon>
        <taxon>Vertebrata</taxon>
        <taxon>Euteleostomi</taxon>
        <taxon>Actinopterygii</taxon>
        <taxon>Neopterygii</taxon>
        <taxon>Teleostei</taxon>
        <taxon>Ostariophysi</taxon>
        <taxon>Cypriniformes</taxon>
        <taxon>Cyprinidae</taxon>
        <taxon>Labeoninae</taxon>
        <taxon>Labeonini</taxon>
        <taxon>Cirrhinus</taxon>
    </lineage>
</organism>
<feature type="region of interest" description="Disordered" evidence="1">
    <location>
        <begin position="1"/>
        <end position="58"/>
    </location>
</feature>